<dbReference type="RefSeq" id="WP_006948934.1">
    <property type="nucleotide sequence ID" value="NZ_CAVK010000008.1"/>
</dbReference>
<protein>
    <recommendedName>
        <fullName evidence="1">SnoaL-like domain-containing protein</fullName>
    </recommendedName>
</protein>
<sequence length="268" mass="30096">MDPLSHLMQRYCFGYTATHDFSVADQIMADDYTFFMGEHEFKGREEAYKPAADRQFEAYPGLGFTVHEFFSNGDRCAMYFSEHGYSKQFDALTAWHGASLYRWNGERLAECRIEQDYYGRRRQLTSKNPDPIDPPACAPWVGPIEPASEANERLVAQWLERGGLLKSRIGSLDDERVAPAIARVIFADEQVKVLDIMSAGNRVAFQARIDGSYAGGLDELAGHEGADAFLYATGVVHVLDDAIGTVRAVTDRYTMERRILAAARNTSR</sequence>
<dbReference type="InterPro" id="IPR037401">
    <property type="entry name" value="SnoaL-like"/>
</dbReference>
<accession>N1MK69</accession>
<reference evidence="2 3" key="1">
    <citation type="submission" date="2013-03" db="EMBL/GenBank/DDBJ databases">
        <authorList>
            <person name="Le V."/>
        </authorList>
    </citation>
    <scope>NUCLEOTIDE SEQUENCE [LARGE SCALE GENOMIC DNA]</scope>
    <source>
        <strain evidence="2 3">BiD32</strain>
    </source>
</reference>
<keyword evidence="3" id="KW-1185">Reference proteome</keyword>
<evidence type="ECO:0000313" key="3">
    <source>
        <dbReference type="Proteomes" id="UP000013201"/>
    </source>
</evidence>
<dbReference type="Proteomes" id="UP000013201">
    <property type="component" value="Unassembled WGS sequence"/>
</dbReference>
<evidence type="ECO:0000259" key="1">
    <source>
        <dbReference type="Pfam" id="PF12680"/>
    </source>
</evidence>
<reference evidence="3" key="2">
    <citation type="submission" date="2013-04" db="EMBL/GenBank/DDBJ databases">
        <title>Bisphenol A degrading Sphingobium sp. strain BiD32.</title>
        <authorList>
            <person name="Nielsen J.L."/>
            <person name="Zhou N.A."/>
            <person name="Kjeldal H."/>
        </authorList>
    </citation>
    <scope>NUCLEOTIDE SEQUENCE [LARGE SCALE GENOMIC DNA]</scope>
    <source>
        <strain evidence="3">BiD32</strain>
    </source>
</reference>
<comment type="caution">
    <text evidence="2">The sequence shown here is derived from an EMBL/GenBank/DDBJ whole genome shotgun (WGS) entry which is preliminary data.</text>
</comment>
<feature type="domain" description="SnoaL-like" evidence="1">
    <location>
        <begin position="17"/>
        <end position="110"/>
    </location>
</feature>
<name>N1MK69_9SPHN</name>
<dbReference type="Gene3D" id="3.10.450.50">
    <property type="match status" value="1"/>
</dbReference>
<evidence type="ECO:0000313" key="2">
    <source>
        <dbReference type="EMBL" id="CCW15818.1"/>
    </source>
</evidence>
<dbReference type="EMBL" id="CAVK010000008">
    <property type="protein sequence ID" value="CCW15818.1"/>
    <property type="molecule type" value="Genomic_DNA"/>
</dbReference>
<dbReference type="InterPro" id="IPR032710">
    <property type="entry name" value="NTF2-like_dom_sf"/>
</dbReference>
<dbReference type="Pfam" id="PF12680">
    <property type="entry name" value="SnoaL_2"/>
    <property type="match status" value="1"/>
</dbReference>
<dbReference type="SUPFAM" id="SSF54427">
    <property type="entry name" value="NTF2-like"/>
    <property type="match status" value="1"/>
</dbReference>
<organism evidence="2 3">
    <name type="scientific">Sphingobium indicum BiD32</name>
    <dbReference type="NCBI Taxonomy" id="1301087"/>
    <lineage>
        <taxon>Bacteria</taxon>
        <taxon>Pseudomonadati</taxon>
        <taxon>Pseudomonadota</taxon>
        <taxon>Alphaproteobacteria</taxon>
        <taxon>Sphingomonadales</taxon>
        <taxon>Sphingomonadaceae</taxon>
        <taxon>Sphingobium</taxon>
    </lineage>
</organism>
<gene>
    <name evidence="2" type="ORF">EBBID32_1460</name>
</gene>
<dbReference type="AlphaFoldDB" id="N1MK69"/>
<proteinExistence type="predicted"/>